<reference evidence="2" key="1">
    <citation type="submission" date="2021-10" db="EMBL/GenBank/DDBJ databases">
        <title>Melipona bicolor Genome sequencing and assembly.</title>
        <authorList>
            <person name="Araujo N.S."/>
            <person name="Arias M.C."/>
        </authorList>
    </citation>
    <scope>NUCLEOTIDE SEQUENCE</scope>
    <source>
        <strain evidence="2">USP_2M_L1-L4_2017</strain>
        <tissue evidence="2">Whole body</tissue>
    </source>
</reference>
<sequence length="151" mass="16827">MLGPHWAWLKLEWVTRNFRTGYSAFGSIWPIAGAAIVTGAKKNRVERSRVVDYFRSGGPKIDTDGEERRSGAGARILRLPLALRSDSCIIILDMTLIFREMSPFSGKIGLITSDLEGEVGEDVDCFRSKKEHLADDHVETRGSLNLALNFC</sequence>
<accession>A0AA40KU68</accession>
<feature type="transmembrane region" description="Helical" evidence="1">
    <location>
        <begin position="20"/>
        <end position="40"/>
    </location>
</feature>
<comment type="caution">
    <text evidence="2">The sequence shown here is derived from an EMBL/GenBank/DDBJ whole genome shotgun (WGS) entry which is preliminary data.</text>
</comment>
<evidence type="ECO:0000313" key="2">
    <source>
        <dbReference type="EMBL" id="KAK1132932.1"/>
    </source>
</evidence>
<dbReference type="Proteomes" id="UP001177670">
    <property type="component" value="Unassembled WGS sequence"/>
</dbReference>
<proteinExistence type="predicted"/>
<organism evidence="2 3">
    <name type="scientific">Melipona bicolor</name>
    <dbReference type="NCBI Taxonomy" id="60889"/>
    <lineage>
        <taxon>Eukaryota</taxon>
        <taxon>Metazoa</taxon>
        <taxon>Ecdysozoa</taxon>
        <taxon>Arthropoda</taxon>
        <taxon>Hexapoda</taxon>
        <taxon>Insecta</taxon>
        <taxon>Pterygota</taxon>
        <taxon>Neoptera</taxon>
        <taxon>Endopterygota</taxon>
        <taxon>Hymenoptera</taxon>
        <taxon>Apocrita</taxon>
        <taxon>Aculeata</taxon>
        <taxon>Apoidea</taxon>
        <taxon>Anthophila</taxon>
        <taxon>Apidae</taxon>
        <taxon>Melipona</taxon>
    </lineage>
</organism>
<dbReference type="EMBL" id="JAHYIQ010000004">
    <property type="protein sequence ID" value="KAK1132932.1"/>
    <property type="molecule type" value="Genomic_DNA"/>
</dbReference>
<evidence type="ECO:0000256" key="1">
    <source>
        <dbReference type="SAM" id="Phobius"/>
    </source>
</evidence>
<dbReference type="AlphaFoldDB" id="A0AA40KU68"/>
<evidence type="ECO:0000313" key="3">
    <source>
        <dbReference type="Proteomes" id="UP001177670"/>
    </source>
</evidence>
<name>A0AA40KU68_9HYME</name>
<keyword evidence="3" id="KW-1185">Reference proteome</keyword>
<keyword evidence="1" id="KW-0472">Membrane</keyword>
<protein>
    <submittedName>
        <fullName evidence="2">Uncharacterized protein</fullName>
    </submittedName>
</protein>
<gene>
    <name evidence="2" type="ORF">K0M31_014300</name>
</gene>
<keyword evidence="1" id="KW-1133">Transmembrane helix</keyword>
<keyword evidence="1" id="KW-0812">Transmembrane</keyword>